<evidence type="ECO:0000313" key="2">
    <source>
        <dbReference type="EMBL" id="WPH01234.1"/>
    </source>
</evidence>
<dbReference type="PANTHER" id="PTHR42085:SF1">
    <property type="entry name" value="F-BOX DOMAIN-CONTAINING PROTEIN"/>
    <property type="match status" value="1"/>
</dbReference>
<evidence type="ECO:0008006" key="4">
    <source>
        <dbReference type="Google" id="ProtNLM"/>
    </source>
</evidence>
<reference evidence="2 3" key="1">
    <citation type="submission" date="2023-11" db="EMBL/GenBank/DDBJ databases">
        <title>An acidophilic fungus is an integral part of prey digestion in a carnivorous sundew plant.</title>
        <authorList>
            <person name="Tsai I.J."/>
        </authorList>
    </citation>
    <scope>NUCLEOTIDE SEQUENCE [LARGE SCALE GENOMIC DNA]</scope>
    <source>
        <strain evidence="2">169a</strain>
    </source>
</reference>
<evidence type="ECO:0000313" key="3">
    <source>
        <dbReference type="Proteomes" id="UP001303373"/>
    </source>
</evidence>
<dbReference type="InterPro" id="IPR038883">
    <property type="entry name" value="AN11006-like"/>
</dbReference>
<dbReference type="AlphaFoldDB" id="A0AAQ3M438"/>
<keyword evidence="3" id="KW-1185">Reference proteome</keyword>
<sequence>MFPSTWGSKAGSGQNQNLESRILPNPGIRNLAPRSPFVRLYIYIRRETKQTVFNYIITKMTNFLSLPRELRDMIYQYALTSNNSIALSNLRTDDSLRVPRQSLNISARLLQTCRQIYDEADSVLYGCNMFHVDLTSLWRFERSRLWRECFDAGGRELFACLTCQKENLSKQEEKISRGVDQPPEPWSESVHKVRRLQIAIRPYTYLEWHYKQRSDFVPTYRTCQHQFWSALPRRMDLDLIVIRKVSRSLMMRCDSGRLEQWNCISMRYETSDADQWRNHSARDSTRETFMLLNYACINAQMTILCGVEHGPVLENRMTGPFPRWLQSYFQGDKLCLGDFKDKYRPLDLRHLGPFAREYYLEIVPTRGDLFVSPTATELSHRSIFETDDDLLKKQCKDGESSQEGPEYEDVEIWATL</sequence>
<accession>A0AAQ3M438</accession>
<evidence type="ECO:0000256" key="1">
    <source>
        <dbReference type="SAM" id="MobiDB-lite"/>
    </source>
</evidence>
<organism evidence="2 3">
    <name type="scientific">Acrodontium crateriforme</name>
    <dbReference type="NCBI Taxonomy" id="150365"/>
    <lineage>
        <taxon>Eukaryota</taxon>
        <taxon>Fungi</taxon>
        <taxon>Dikarya</taxon>
        <taxon>Ascomycota</taxon>
        <taxon>Pezizomycotina</taxon>
        <taxon>Dothideomycetes</taxon>
        <taxon>Dothideomycetidae</taxon>
        <taxon>Mycosphaerellales</taxon>
        <taxon>Teratosphaeriaceae</taxon>
        <taxon>Acrodontium</taxon>
    </lineage>
</organism>
<feature type="region of interest" description="Disordered" evidence="1">
    <location>
        <begin position="1"/>
        <end position="21"/>
    </location>
</feature>
<name>A0AAQ3M438_9PEZI</name>
<dbReference type="EMBL" id="CP138584">
    <property type="protein sequence ID" value="WPH01234.1"/>
    <property type="molecule type" value="Genomic_DNA"/>
</dbReference>
<feature type="compositionally biased region" description="Polar residues" evidence="1">
    <location>
        <begin position="1"/>
        <end position="19"/>
    </location>
</feature>
<dbReference type="Proteomes" id="UP001303373">
    <property type="component" value="Chromosome 5"/>
</dbReference>
<gene>
    <name evidence="2" type="ORF">R9X50_00407100</name>
</gene>
<dbReference type="PANTHER" id="PTHR42085">
    <property type="entry name" value="F-BOX DOMAIN-CONTAINING PROTEIN"/>
    <property type="match status" value="1"/>
</dbReference>
<protein>
    <recommendedName>
        <fullName evidence="4">F-box domain-containing protein</fullName>
    </recommendedName>
</protein>
<proteinExistence type="predicted"/>